<keyword evidence="1" id="KW-0472">Membrane</keyword>
<keyword evidence="1" id="KW-1133">Transmembrane helix</keyword>
<evidence type="ECO:0000259" key="2">
    <source>
        <dbReference type="Pfam" id="PF07950"/>
    </source>
</evidence>
<reference evidence="3 4" key="1">
    <citation type="journal article" date="2016" name="Genome Biol. Evol.">
        <title>Divergent and convergent evolution of fungal pathogenicity.</title>
        <authorList>
            <person name="Shang Y."/>
            <person name="Xiao G."/>
            <person name="Zheng P."/>
            <person name="Cen K."/>
            <person name="Zhan S."/>
            <person name="Wang C."/>
        </authorList>
    </citation>
    <scope>NUCLEOTIDE SEQUENCE [LARGE SCALE GENOMIC DNA]</scope>
    <source>
        <strain evidence="3 4">ARSEF 2679</strain>
    </source>
</reference>
<dbReference type="STRING" id="1081104.A0A167N5M2"/>
<evidence type="ECO:0000256" key="1">
    <source>
        <dbReference type="SAM" id="Phobius"/>
    </source>
</evidence>
<feature type="transmembrane region" description="Helical" evidence="1">
    <location>
        <begin position="137"/>
        <end position="157"/>
    </location>
</feature>
<dbReference type="OrthoDB" id="10259513at2759"/>
<organism evidence="3 4">
    <name type="scientific">Cordyceps fumosorosea (strain ARSEF 2679)</name>
    <name type="common">Isaria fumosorosea</name>
    <dbReference type="NCBI Taxonomy" id="1081104"/>
    <lineage>
        <taxon>Eukaryota</taxon>
        <taxon>Fungi</taxon>
        <taxon>Dikarya</taxon>
        <taxon>Ascomycota</taxon>
        <taxon>Pezizomycotina</taxon>
        <taxon>Sordariomycetes</taxon>
        <taxon>Hypocreomycetidae</taxon>
        <taxon>Hypocreales</taxon>
        <taxon>Cordycipitaceae</taxon>
        <taxon>Cordyceps</taxon>
    </lineage>
</organism>
<keyword evidence="4" id="KW-1185">Reference proteome</keyword>
<dbReference type="GO" id="GO:0007005">
    <property type="term" value="P:mitochondrion organization"/>
    <property type="evidence" value="ECO:0007669"/>
    <property type="project" value="TreeGrafter"/>
</dbReference>
<dbReference type="Proteomes" id="UP000076744">
    <property type="component" value="Unassembled WGS sequence"/>
</dbReference>
<comment type="caution">
    <text evidence="3">The sequence shown here is derived from an EMBL/GenBank/DDBJ whole genome shotgun (WGS) entry which is preliminary data.</text>
</comment>
<sequence length="336" mass="35961">MEGTRQPLNHRASQQTIISLLELDPAPIEPPTVYDEKQLHNAADTDDSDTIMAASADSSLTSTWTTTAAPGLSTHGGHGAIFYLSRIQRYSTYAMSVFTTLHLANVSFIPAVQRSVASSETYLLMTREIYQTSLTEPLLVALPVLAHVGAGVGLRLLRRRENLRRYGGATPAAYTPLPYRSPWPPLSYISASGYVLAGFLAAHVLVNRALPLAVEGDSSSIGLAFVAHSFARHPALARAAYVGLIASAAGHMVWGAARWCGLAPSTSGWWGRSGGGVMVTRATRRRRRNRWLSVHGVALLTAAAWAVGGLGVVARSGLQDGWVGKVYDGMFARIGL</sequence>
<evidence type="ECO:0000313" key="4">
    <source>
        <dbReference type="Proteomes" id="UP000076744"/>
    </source>
</evidence>
<dbReference type="PANTHER" id="PTHR38409:SF1">
    <property type="entry name" value="MITOCHONDRIAL ADAPTER PROTEIN MCP1"/>
    <property type="match status" value="1"/>
</dbReference>
<dbReference type="EMBL" id="AZHB01000026">
    <property type="protein sequence ID" value="OAA55156.1"/>
    <property type="molecule type" value="Genomic_DNA"/>
</dbReference>
<feature type="transmembrane region" description="Helical" evidence="1">
    <location>
        <begin position="93"/>
        <end position="117"/>
    </location>
</feature>
<feature type="transmembrane region" description="Helical" evidence="1">
    <location>
        <begin position="291"/>
        <end position="314"/>
    </location>
</feature>
<dbReference type="GO" id="GO:0055088">
    <property type="term" value="P:lipid homeostasis"/>
    <property type="evidence" value="ECO:0007669"/>
    <property type="project" value="InterPro"/>
</dbReference>
<feature type="domain" description="Mitochondrial adapter protein MCP1 transmembrane" evidence="2">
    <location>
        <begin position="199"/>
        <end position="317"/>
    </location>
</feature>
<proteinExistence type="predicted"/>
<dbReference type="GeneID" id="30024369"/>
<dbReference type="Pfam" id="PF07950">
    <property type="entry name" value="MCP1_TM"/>
    <property type="match status" value="1"/>
</dbReference>
<evidence type="ECO:0000313" key="3">
    <source>
        <dbReference type="EMBL" id="OAA55156.1"/>
    </source>
</evidence>
<dbReference type="InterPro" id="IPR012472">
    <property type="entry name" value="MCP1_TM"/>
</dbReference>
<dbReference type="PANTHER" id="PTHR38409">
    <property type="entry name" value="MDM10-COMPLEMENTING PROTEIN 1"/>
    <property type="match status" value="1"/>
</dbReference>
<accession>A0A167N5M2</accession>
<name>A0A167N5M2_CORFA</name>
<dbReference type="InterPro" id="IPR039960">
    <property type="entry name" value="MCP1"/>
</dbReference>
<keyword evidence="1" id="KW-0812">Transmembrane</keyword>
<protein>
    <recommendedName>
        <fullName evidence="2">Mitochondrial adapter protein MCP1 transmembrane domain-containing protein</fullName>
    </recommendedName>
</protein>
<dbReference type="GO" id="GO:0005741">
    <property type="term" value="C:mitochondrial outer membrane"/>
    <property type="evidence" value="ECO:0007669"/>
    <property type="project" value="TreeGrafter"/>
</dbReference>
<gene>
    <name evidence="3" type="ORF">ISF_08077</name>
</gene>
<dbReference type="AlphaFoldDB" id="A0A167N5M2"/>
<dbReference type="RefSeq" id="XP_018701166.1">
    <property type="nucleotide sequence ID" value="XM_018851680.1"/>
</dbReference>